<reference evidence="6" key="1">
    <citation type="submission" date="2017-04" db="EMBL/GenBank/DDBJ databases">
        <title>Comparative genomics and description of representatives of a novel lineage of planctomycetes thriving in anoxic sediments.</title>
        <authorList>
            <person name="Spring S."/>
            <person name="Bunk B."/>
            <person name="Sproer C."/>
        </authorList>
    </citation>
    <scope>NUCLEOTIDE SEQUENCE [LARGE SCALE GENOMIC DNA]</scope>
    <source>
        <strain evidence="6">ST-PulAB-D4</strain>
    </source>
</reference>
<dbReference type="EMBL" id="CP021023">
    <property type="protein sequence ID" value="ARN56938.1"/>
    <property type="molecule type" value="Genomic_DNA"/>
</dbReference>
<evidence type="ECO:0000313" key="5">
    <source>
        <dbReference type="EMBL" id="ARN56938.1"/>
    </source>
</evidence>
<dbReference type="SUPFAM" id="SSF56300">
    <property type="entry name" value="Metallo-dependent phosphatases"/>
    <property type="match status" value="1"/>
</dbReference>
<organism evidence="5 6">
    <name type="scientific">Sedimentisphaera salicampi</name>
    <dbReference type="NCBI Taxonomy" id="1941349"/>
    <lineage>
        <taxon>Bacteria</taxon>
        <taxon>Pseudomonadati</taxon>
        <taxon>Planctomycetota</taxon>
        <taxon>Phycisphaerae</taxon>
        <taxon>Sedimentisphaerales</taxon>
        <taxon>Sedimentisphaeraceae</taxon>
        <taxon>Sedimentisphaera</taxon>
    </lineage>
</organism>
<evidence type="ECO:0000256" key="1">
    <source>
        <dbReference type="ARBA" id="ARBA00022723"/>
    </source>
</evidence>
<dbReference type="GO" id="GO:0009245">
    <property type="term" value="P:lipid A biosynthetic process"/>
    <property type="evidence" value="ECO:0007669"/>
    <property type="project" value="TreeGrafter"/>
</dbReference>
<dbReference type="STRING" id="1941349.STSP1_01331"/>
<dbReference type="Pfam" id="PF00149">
    <property type="entry name" value="Metallophos"/>
    <property type="match status" value="1"/>
</dbReference>
<keyword evidence="3" id="KW-0812">Transmembrane</keyword>
<protein>
    <submittedName>
        <fullName evidence="5">Phosphodiesterase YaeI</fullName>
    </submittedName>
</protein>
<dbReference type="AlphaFoldDB" id="A0A1W6LMC1"/>
<gene>
    <name evidence="5" type="ORF">STSP1_01331</name>
</gene>
<dbReference type="PANTHER" id="PTHR31302:SF31">
    <property type="entry name" value="PHOSPHODIESTERASE YAEI"/>
    <property type="match status" value="1"/>
</dbReference>
<keyword evidence="6" id="KW-1185">Reference proteome</keyword>
<feature type="transmembrane region" description="Helical" evidence="3">
    <location>
        <begin position="12"/>
        <end position="35"/>
    </location>
</feature>
<feature type="transmembrane region" description="Helical" evidence="3">
    <location>
        <begin position="55"/>
        <end position="74"/>
    </location>
</feature>
<dbReference type="GO" id="GO:0046872">
    <property type="term" value="F:metal ion binding"/>
    <property type="evidence" value="ECO:0007669"/>
    <property type="project" value="UniProtKB-KW"/>
</dbReference>
<dbReference type="InterPro" id="IPR029052">
    <property type="entry name" value="Metallo-depent_PP-like"/>
</dbReference>
<dbReference type="InterPro" id="IPR051158">
    <property type="entry name" value="Metallophosphoesterase_sf"/>
</dbReference>
<sequence length="315" mass="35843">MSYTEFCFFMIRLVTLGSFLTAAFVLSLEALQIYFKFAKQPAFLAKLFRFKTLRILLHSAAAAIVITYVYACFIEPHWLEISRHRIETAKLQNTSYRIVQITDTHCDRRAVLEERLVSEVRRLKPDIVVFTGDACNIGKYAAKQHFRDIFNNIDPPLGIYGCEGNWSFDTRKLFEQAGIDPLFNESRTIEKDGETLQIYGADFQYPNLERLSKLNEASFRLFLYHSPDLIESIPPGSAELYLAGHTHGGQIALPFYGAIITFSKFGKKYEEGMFERAGVQMYVCRGVGLDGGGVIKARFLARPELAVFDIVPKDN</sequence>
<name>A0A1W6LMC1_9BACT</name>
<dbReference type="PANTHER" id="PTHR31302">
    <property type="entry name" value="TRANSMEMBRANE PROTEIN WITH METALLOPHOSPHOESTERASE DOMAIN-RELATED"/>
    <property type="match status" value="1"/>
</dbReference>
<dbReference type="InterPro" id="IPR004843">
    <property type="entry name" value="Calcineurin-like_PHP"/>
</dbReference>
<dbReference type="RefSeq" id="WP_085755613.1">
    <property type="nucleotide sequence ID" value="NZ_CP021023.1"/>
</dbReference>
<dbReference type="KEGG" id="pbp:STSP1_01331"/>
<evidence type="ECO:0000259" key="4">
    <source>
        <dbReference type="Pfam" id="PF00149"/>
    </source>
</evidence>
<keyword evidence="3" id="KW-0472">Membrane</keyword>
<keyword evidence="2" id="KW-0378">Hydrolase</keyword>
<accession>A0A1W6LMC1</accession>
<evidence type="ECO:0000256" key="2">
    <source>
        <dbReference type="ARBA" id="ARBA00022801"/>
    </source>
</evidence>
<dbReference type="Proteomes" id="UP000193334">
    <property type="component" value="Chromosome"/>
</dbReference>
<dbReference type="Gene3D" id="3.60.21.10">
    <property type="match status" value="1"/>
</dbReference>
<proteinExistence type="predicted"/>
<feature type="domain" description="Calcineurin-like phosphoesterase" evidence="4">
    <location>
        <begin position="97"/>
        <end position="183"/>
    </location>
</feature>
<keyword evidence="1" id="KW-0479">Metal-binding</keyword>
<evidence type="ECO:0000313" key="6">
    <source>
        <dbReference type="Proteomes" id="UP000193334"/>
    </source>
</evidence>
<dbReference type="GO" id="GO:0008758">
    <property type="term" value="F:UDP-2,3-diacylglucosamine hydrolase activity"/>
    <property type="evidence" value="ECO:0007669"/>
    <property type="project" value="TreeGrafter"/>
</dbReference>
<dbReference type="GO" id="GO:0016020">
    <property type="term" value="C:membrane"/>
    <property type="evidence" value="ECO:0007669"/>
    <property type="project" value="GOC"/>
</dbReference>
<keyword evidence="3" id="KW-1133">Transmembrane helix</keyword>
<evidence type="ECO:0000256" key="3">
    <source>
        <dbReference type="SAM" id="Phobius"/>
    </source>
</evidence>